<keyword evidence="1" id="KW-1133">Transmembrane helix</keyword>
<dbReference type="AlphaFoldDB" id="A0A6N6NSG9"/>
<dbReference type="PROSITE" id="PS51318">
    <property type="entry name" value="TAT"/>
    <property type="match status" value="1"/>
</dbReference>
<feature type="transmembrane region" description="Helical" evidence="1">
    <location>
        <begin position="28"/>
        <end position="46"/>
    </location>
</feature>
<keyword evidence="1" id="KW-0472">Membrane</keyword>
<dbReference type="Pfam" id="PF16431">
    <property type="entry name" value="DUF5028"/>
    <property type="match status" value="1"/>
</dbReference>
<reference evidence="2 3" key="1">
    <citation type="submission" date="2019-09" db="EMBL/GenBank/DDBJ databases">
        <title>Whole genome shotgun sequencing (WGS) of Ellagibacter isourolithinifaciens DSM 104140(T) and Adlercreutzia muris DSM 29508(T).</title>
        <authorList>
            <person name="Stoll D.A."/>
            <person name="Danylec N."/>
            <person name="Huch M."/>
        </authorList>
    </citation>
    <scope>NUCLEOTIDE SEQUENCE [LARGE SCALE GENOMIC DNA]</scope>
    <source>
        <strain evidence="2 3">DSM 104140</strain>
    </source>
</reference>
<evidence type="ECO:0000256" key="1">
    <source>
        <dbReference type="SAM" id="Phobius"/>
    </source>
</evidence>
<dbReference type="InterPro" id="IPR006311">
    <property type="entry name" value="TAT_signal"/>
</dbReference>
<gene>
    <name evidence="2" type="ORF">F8C90_04070</name>
</gene>
<name>A0A6N6NSG9_9ACTN</name>
<sequence>MRRNQTEDARAKARGNAFGGKSVARRSFLALGGAAALGLIACRIGVVNANAETIPTEYYPLGEWADLTGCFFNELSGEDMAGYALRIVSAEAMNASEYLARYSADPEVPENVEVKNTSIGPDADVVVLEYEVRNDSNENGGIALYNQRLIPARKNVAYSYDEQLWLSTEPQLKSGFSGGFGLVKGTSFVTHIPFCYVSNPGYLEKYDRQLRMPVGADRDFELILCNAPTRKIVRVSL</sequence>
<keyword evidence="3" id="KW-1185">Reference proteome</keyword>
<dbReference type="Proteomes" id="UP000468668">
    <property type="component" value="Unassembled WGS sequence"/>
</dbReference>
<dbReference type="EMBL" id="WAJR01000006">
    <property type="protein sequence ID" value="KAB1641339.1"/>
    <property type="molecule type" value="Genomic_DNA"/>
</dbReference>
<accession>A0A6N6NSG9</accession>
<organism evidence="2 3">
    <name type="scientific">Ellagibacter isourolithinifaciens</name>
    <dbReference type="NCBI Taxonomy" id="2137581"/>
    <lineage>
        <taxon>Bacteria</taxon>
        <taxon>Bacillati</taxon>
        <taxon>Actinomycetota</taxon>
        <taxon>Coriobacteriia</taxon>
        <taxon>Eggerthellales</taxon>
        <taxon>Eggerthellaceae</taxon>
        <taxon>Ellagibacter</taxon>
    </lineage>
</organism>
<evidence type="ECO:0000313" key="2">
    <source>
        <dbReference type="EMBL" id="KAB1641339.1"/>
    </source>
</evidence>
<proteinExistence type="predicted"/>
<evidence type="ECO:0000313" key="3">
    <source>
        <dbReference type="Proteomes" id="UP000468668"/>
    </source>
</evidence>
<dbReference type="OrthoDB" id="3196777at2"/>
<keyword evidence="1" id="KW-0812">Transmembrane</keyword>
<dbReference type="RefSeq" id="WP_158049173.1">
    <property type="nucleotide sequence ID" value="NZ_WAJR01000006.1"/>
</dbReference>
<dbReference type="InterPro" id="IPR032209">
    <property type="entry name" value="DUF5028"/>
</dbReference>
<protein>
    <submittedName>
        <fullName evidence="2">DUF5028 domain-containing protein</fullName>
    </submittedName>
</protein>
<dbReference type="GeneID" id="98657580"/>
<comment type="caution">
    <text evidence="2">The sequence shown here is derived from an EMBL/GenBank/DDBJ whole genome shotgun (WGS) entry which is preliminary data.</text>
</comment>